<feature type="transmembrane region" description="Helical" evidence="5">
    <location>
        <begin position="148"/>
        <end position="168"/>
    </location>
</feature>
<dbReference type="InterPro" id="IPR004342">
    <property type="entry name" value="EXS_C"/>
</dbReference>
<keyword evidence="2 5" id="KW-0812">Transmembrane</keyword>
<evidence type="ECO:0000256" key="5">
    <source>
        <dbReference type="SAM" id="Phobius"/>
    </source>
</evidence>
<evidence type="ECO:0000259" key="6">
    <source>
        <dbReference type="Pfam" id="PF03124"/>
    </source>
</evidence>
<dbReference type="Pfam" id="PF03124">
    <property type="entry name" value="EXS"/>
    <property type="match status" value="1"/>
</dbReference>
<keyword evidence="8" id="KW-1185">Reference proteome</keyword>
<accession>A0ABQ5BUK9</accession>
<reference evidence="7" key="2">
    <citation type="submission" date="2022-01" db="EMBL/GenBank/DDBJ databases">
        <authorList>
            <person name="Yamashiro T."/>
            <person name="Shiraishi A."/>
            <person name="Satake H."/>
            <person name="Nakayama K."/>
        </authorList>
    </citation>
    <scope>NUCLEOTIDE SEQUENCE</scope>
</reference>
<comment type="subcellular location">
    <subcellularLocation>
        <location evidence="1">Membrane</location>
        <topology evidence="1">Multi-pass membrane protein</topology>
    </subcellularLocation>
</comment>
<name>A0ABQ5BUK9_9ASTR</name>
<organism evidence="7 8">
    <name type="scientific">Tanacetum coccineum</name>
    <dbReference type="NCBI Taxonomy" id="301880"/>
    <lineage>
        <taxon>Eukaryota</taxon>
        <taxon>Viridiplantae</taxon>
        <taxon>Streptophyta</taxon>
        <taxon>Embryophyta</taxon>
        <taxon>Tracheophyta</taxon>
        <taxon>Spermatophyta</taxon>
        <taxon>Magnoliopsida</taxon>
        <taxon>eudicotyledons</taxon>
        <taxon>Gunneridae</taxon>
        <taxon>Pentapetalae</taxon>
        <taxon>asterids</taxon>
        <taxon>campanulids</taxon>
        <taxon>Asterales</taxon>
        <taxon>Asteraceae</taxon>
        <taxon>Asteroideae</taxon>
        <taxon>Anthemideae</taxon>
        <taxon>Anthemidinae</taxon>
        <taxon>Tanacetum</taxon>
    </lineage>
</organism>
<keyword evidence="3 5" id="KW-1133">Transmembrane helix</keyword>
<feature type="domain" description="EXS" evidence="6">
    <location>
        <begin position="108"/>
        <end position="178"/>
    </location>
</feature>
<evidence type="ECO:0000256" key="2">
    <source>
        <dbReference type="ARBA" id="ARBA00022692"/>
    </source>
</evidence>
<comment type="caution">
    <text evidence="7">The sequence shown here is derived from an EMBL/GenBank/DDBJ whole genome shotgun (WGS) entry which is preliminary data.</text>
</comment>
<evidence type="ECO:0000313" key="8">
    <source>
        <dbReference type="Proteomes" id="UP001151760"/>
    </source>
</evidence>
<dbReference type="EMBL" id="BQNB010013604">
    <property type="protein sequence ID" value="GJT17993.1"/>
    <property type="molecule type" value="Genomic_DNA"/>
</dbReference>
<dbReference type="Proteomes" id="UP001151760">
    <property type="component" value="Unassembled WGS sequence"/>
</dbReference>
<evidence type="ECO:0000256" key="1">
    <source>
        <dbReference type="ARBA" id="ARBA00004141"/>
    </source>
</evidence>
<keyword evidence="4 5" id="KW-0472">Membrane</keyword>
<reference evidence="7" key="1">
    <citation type="journal article" date="2022" name="Int. J. Mol. Sci.">
        <title>Draft Genome of Tanacetum Coccineum: Genomic Comparison of Closely Related Tanacetum-Family Plants.</title>
        <authorList>
            <person name="Yamashiro T."/>
            <person name="Shiraishi A."/>
            <person name="Nakayama K."/>
            <person name="Satake H."/>
        </authorList>
    </citation>
    <scope>NUCLEOTIDE SEQUENCE</scope>
</reference>
<evidence type="ECO:0000313" key="7">
    <source>
        <dbReference type="EMBL" id="GJT17993.1"/>
    </source>
</evidence>
<gene>
    <name evidence="7" type="ORF">Tco_0876699</name>
</gene>
<protein>
    <submittedName>
        <fullName evidence="7">Phosphate transporter PHO1 homolog 10 isoform X1</fullName>
    </submittedName>
</protein>
<feature type="transmembrane region" description="Helical" evidence="5">
    <location>
        <begin position="123"/>
        <end position="142"/>
    </location>
</feature>
<evidence type="ECO:0000256" key="3">
    <source>
        <dbReference type="ARBA" id="ARBA00022989"/>
    </source>
</evidence>
<proteinExistence type="predicted"/>
<dbReference type="PANTHER" id="PTHR36749:SF1">
    <property type="entry name" value="F7O18.3 PROTEIN"/>
    <property type="match status" value="1"/>
</dbReference>
<evidence type="ECO:0000256" key="4">
    <source>
        <dbReference type="ARBA" id="ARBA00023136"/>
    </source>
</evidence>
<dbReference type="PANTHER" id="PTHR36749">
    <property type="entry name" value="F7O18.3 PROTEIN"/>
    <property type="match status" value="1"/>
</dbReference>
<sequence length="180" mass="20769">MQPELELAALALPESEICKDKDEAEVSSYNLVDKDDDEVEEPKVWKLPVENLSDNSRCQTVIDITFKLAFDNVRRFTSKQRNAIEKLWASVQEQQTRRKHGKSLYGKLDCVRRFFEENNGIQLLNASRYFLTIIAVMVTTAFELKMETTWKVLALVGSVAAICFNLYWDIVMDLGLLQRN</sequence>